<evidence type="ECO:0000313" key="2">
    <source>
        <dbReference type="EnsemblPlants" id="KEH28244"/>
    </source>
</evidence>
<reference evidence="2" key="3">
    <citation type="submission" date="2015-04" db="UniProtKB">
        <authorList>
            <consortium name="EnsemblPlants"/>
        </authorList>
    </citation>
    <scope>IDENTIFICATION</scope>
    <source>
        <strain evidence="2">cv. Jemalong A17</strain>
    </source>
</reference>
<sequence length="51" mass="5962">MSSFRTIFLYTADDRLDHRCNTGDDLLPFILFADLYHFSKSIHVGDTHRDS</sequence>
<evidence type="ECO:0000313" key="3">
    <source>
        <dbReference type="Proteomes" id="UP000002051"/>
    </source>
</evidence>
<name>A0A072UEP5_MEDTR</name>
<evidence type="ECO:0000313" key="1">
    <source>
        <dbReference type="EMBL" id="KEH28244.1"/>
    </source>
</evidence>
<reference evidence="1 3" key="1">
    <citation type="journal article" date="2011" name="Nature">
        <title>The Medicago genome provides insight into the evolution of rhizobial symbioses.</title>
        <authorList>
            <person name="Young N.D."/>
            <person name="Debelle F."/>
            <person name="Oldroyd G.E."/>
            <person name="Geurts R."/>
            <person name="Cannon S.B."/>
            <person name="Udvardi M.K."/>
            <person name="Benedito V.A."/>
            <person name="Mayer K.F."/>
            <person name="Gouzy J."/>
            <person name="Schoof H."/>
            <person name="Van de Peer Y."/>
            <person name="Proost S."/>
            <person name="Cook D.R."/>
            <person name="Meyers B.C."/>
            <person name="Spannagl M."/>
            <person name="Cheung F."/>
            <person name="De Mita S."/>
            <person name="Krishnakumar V."/>
            <person name="Gundlach H."/>
            <person name="Zhou S."/>
            <person name="Mudge J."/>
            <person name="Bharti A.K."/>
            <person name="Murray J.D."/>
            <person name="Naoumkina M.A."/>
            <person name="Rosen B."/>
            <person name="Silverstein K.A."/>
            <person name="Tang H."/>
            <person name="Rombauts S."/>
            <person name="Zhao P.X."/>
            <person name="Zhou P."/>
            <person name="Barbe V."/>
            <person name="Bardou P."/>
            <person name="Bechner M."/>
            <person name="Bellec A."/>
            <person name="Berger A."/>
            <person name="Berges H."/>
            <person name="Bidwell S."/>
            <person name="Bisseling T."/>
            <person name="Choisne N."/>
            <person name="Couloux A."/>
            <person name="Denny R."/>
            <person name="Deshpande S."/>
            <person name="Dai X."/>
            <person name="Doyle J.J."/>
            <person name="Dudez A.M."/>
            <person name="Farmer A.D."/>
            <person name="Fouteau S."/>
            <person name="Franken C."/>
            <person name="Gibelin C."/>
            <person name="Gish J."/>
            <person name="Goldstein S."/>
            <person name="Gonzalez A.J."/>
            <person name="Green P.J."/>
            <person name="Hallab A."/>
            <person name="Hartog M."/>
            <person name="Hua A."/>
            <person name="Humphray S.J."/>
            <person name="Jeong D.H."/>
            <person name="Jing Y."/>
            <person name="Jocker A."/>
            <person name="Kenton S.M."/>
            <person name="Kim D.J."/>
            <person name="Klee K."/>
            <person name="Lai H."/>
            <person name="Lang C."/>
            <person name="Lin S."/>
            <person name="Macmil S.L."/>
            <person name="Magdelenat G."/>
            <person name="Matthews L."/>
            <person name="McCorrison J."/>
            <person name="Monaghan E.L."/>
            <person name="Mun J.H."/>
            <person name="Najar F.Z."/>
            <person name="Nicholson C."/>
            <person name="Noirot C."/>
            <person name="O'Bleness M."/>
            <person name="Paule C.R."/>
            <person name="Poulain J."/>
            <person name="Prion F."/>
            <person name="Qin B."/>
            <person name="Qu C."/>
            <person name="Retzel E.F."/>
            <person name="Riddle C."/>
            <person name="Sallet E."/>
            <person name="Samain S."/>
            <person name="Samson N."/>
            <person name="Sanders I."/>
            <person name="Saurat O."/>
            <person name="Scarpelli C."/>
            <person name="Schiex T."/>
            <person name="Segurens B."/>
            <person name="Severin A.J."/>
            <person name="Sherrier D.J."/>
            <person name="Shi R."/>
            <person name="Sims S."/>
            <person name="Singer S.R."/>
            <person name="Sinharoy S."/>
            <person name="Sterck L."/>
            <person name="Viollet A."/>
            <person name="Wang B.B."/>
            <person name="Wang K."/>
            <person name="Wang M."/>
            <person name="Wang X."/>
            <person name="Warfsmann J."/>
            <person name="Weissenbach J."/>
            <person name="White D.D."/>
            <person name="White J.D."/>
            <person name="Wiley G.B."/>
            <person name="Wincker P."/>
            <person name="Xing Y."/>
            <person name="Yang L."/>
            <person name="Yao Z."/>
            <person name="Ying F."/>
            <person name="Zhai J."/>
            <person name="Zhou L."/>
            <person name="Zuber A."/>
            <person name="Denarie J."/>
            <person name="Dixon R.A."/>
            <person name="May G.D."/>
            <person name="Schwartz D.C."/>
            <person name="Rogers J."/>
            <person name="Quetier F."/>
            <person name="Town C.D."/>
            <person name="Roe B.A."/>
        </authorList>
    </citation>
    <scope>NUCLEOTIDE SEQUENCE [LARGE SCALE GENOMIC DNA]</scope>
    <source>
        <strain evidence="1">A17</strain>
        <strain evidence="2 3">cv. Jemalong A17</strain>
    </source>
</reference>
<gene>
    <name evidence="1" type="ordered locus">MTR_5g078835</name>
</gene>
<proteinExistence type="predicted"/>
<protein>
    <submittedName>
        <fullName evidence="1 2">Uncharacterized protein</fullName>
    </submittedName>
</protein>
<organism evidence="1 3">
    <name type="scientific">Medicago truncatula</name>
    <name type="common">Barrel medic</name>
    <name type="synonym">Medicago tribuloides</name>
    <dbReference type="NCBI Taxonomy" id="3880"/>
    <lineage>
        <taxon>Eukaryota</taxon>
        <taxon>Viridiplantae</taxon>
        <taxon>Streptophyta</taxon>
        <taxon>Embryophyta</taxon>
        <taxon>Tracheophyta</taxon>
        <taxon>Spermatophyta</taxon>
        <taxon>Magnoliopsida</taxon>
        <taxon>eudicotyledons</taxon>
        <taxon>Gunneridae</taxon>
        <taxon>Pentapetalae</taxon>
        <taxon>rosids</taxon>
        <taxon>fabids</taxon>
        <taxon>Fabales</taxon>
        <taxon>Fabaceae</taxon>
        <taxon>Papilionoideae</taxon>
        <taxon>50 kb inversion clade</taxon>
        <taxon>NPAAA clade</taxon>
        <taxon>Hologalegina</taxon>
        <taxon>IRL clade</taxon>
        <taxon>Trifolieae</taxon>
        <taxon>Medicago</taxon>
    </lineage>
</organism>
<reference evidence="1 3" key="2">
    <citation type="journal article" date="2014" name="BMC Genomics">
        <title>An improved genome release (version Mt4.0) for the model legume Medicago truncatula.</title>
        <authorList>
            <person name="Tang H."/>
            <person name="Krishnakumar V."/>
            <person name="Bidwell S."/>
            <person name="Rosen B."/>
            <person name="Chan A."/>
            <person name="Zhou S."/>
            <person name="Gentzbittel L."/>
            <person name="Childs K.L."/>
            <person name="Yandell M."/>
            <person name="Gundlach H."/>
            <person name="Mayer K.F."/>
            <person name="Schwartz D.C."/>
            <person name="Town C.D."/>
        </authorList>
    </citation>
    <scope>GENOME REANNOTATION</scope>
    <source>
        <strain evidence="1">A17</strain>
        <strain evidence="2 3">cv. Jemalong A17</strain>
    </source>
</reference>
<dbReference type="EnsemblPlants" id="KEH28244">
    <property type="protein sequence ID" value="KEH28244"/>
    <property type="gene ID" value="MTR_5g078835"/>
</dbReference>
<dbReference type="EMBL" id="CM001221">
    <property type="protein sequence ID" value="KEH28244.1"/>
    <property type="molecule type" value="Genomic_DNA"/>
</dbReference>
<dbReference type="HOGENOM" id="CLU_3109450_0_0_1"/>
<dbReference type="AlphaFoldDB" id="A0A072UEP5"/>
<accession>A0A072UEP5</accession>
<keyword evidence="3" id="KW-1185">Reference proteome</keyword>
<dbReference type="Proteomes" id="UP000002051">
    <property type="component" value="Chromosome 5"/>
</dbReference>